<dbReference type="Pfam" id="PF15412">
    <property type="entry name" value="Nse4-Nse3_bdg"/>
    <property type="match status" value="1"/>
</dbReference>
<dbReference type="InterPro" id="IPR027786">
    <property type="entry name" value="Nse4/EID"/>
</dbReference>
<feature type="region of interest" description="Disordered" evidence="10">
    <location>
        <begin position="1"/>
        <end position="54"/>
    </location>
</feature>
<evidence type="ECO:0000256" key="6">
    <source>
        <dbReference type="ARBA" id="ARBA00023172"/>
    </source>
</evidence>
<dbReference type="AlphaFoldDB" id="A0A7N6ACQ0"/>
<keyword evidence="5" id="KW-0779">Telomere</keyword>
<comment type="subcellular location">
    <subcellularLocation>
        <location evidence="2">Chromosome</location>
        <location evidence="2">Telomere</location>
    </subcellularLocation>
    <subcellularLocation>
        <location evidence="1 9">Nucleus</location>
    </subcellularLocation>
</comment>
<feature type="compositionally biased region" description="Basic and acidic residues" evidence="10">
    <location>
        <begin position="24"/>
        <end position="33"/>
    </location>
</feature>
<dbReference type="Proteomes" id="UP000265040">
    <property type="component" value="Chromosome 15"/>
</dbReference>
<protein>
    <recommendedName>
        <fullName evidence="9">Non-structural maintenance of chromosomes element 4</fullName>
    </recommendedName>
</protein>
<proteinExistence type="inferred from homology"/>
<comment type="similarity">
    <text evidence="3 9">Belongs to the NSE4 family.</text>
</comment>
<evidence type="ECO:0000259" key="11">
    <source>
        <dbReference type="Pfam" id="PF08743"/>
    </source>
</evidence>
<gene>
    <name evidence="13" type="primary">NSMCE4A</name>
</gene>
<sequence length="320" mass="36510">MNMRRARGGGDDEAPRQNGSGGRRSRDQQHSDGDDGDTAIGPADLQDDENDPGLRREIRSKYRDLINSVQQNREDMLSPTNNKLTEVLEQANKLFKDVRQAREAALDAQLLVVATDLGKEKASQLFSEGTAFDPTAFAEHLLSFMGLNRLEDGEDEQHNGRGVEGYLPQDAWHRLARRAECCFRTAPSFHYMMGSFHAEPPPPKQRIERQRKAPSKEAKRIMPTQLQKMQESHQEATEKEVERILGYLKSYYQDDPTSPISYYEFVIDPNSFARTVENIFHTSFLIRDGLARMYLDNDKLPCIDAFDIRDTMIQPANTEN</sequence>
<keyword evidence="8 9" id="KW-0539">Nucleus</keyword>
<evidence type="ECO:0000256" key="1">
    <source>
        <dbReference type="ARBA" id="ARBA00004123"/>
    </source>
</evidence>
<keyword evidence="14" id="KW-1185">Reference proteome</keyword>
<evidence type="ECO:0000256" key="7">
    <source>
        <dbReference type="ARBA" id="ARBA00023204"/>
    </source>
</evidence>
<comment type="function">
    <text evidence="9">Component of the SMC5-SMC6 complex, that promotes sister chromatid alignment after DNA damage and facilitates double-stranded DNA breaks (DSBs) repair via homologous recombination between sister chromatids.</text>
</comment>
<feature type="compositionally biased region" description="Basic and acidic residues" evidence="10">
    <location>
        <begin position="205"/>
        <end position="218"/>
    </location>
</feature>
<reference evidence="13" key="1">
    <citation type="submission" date="2021-04" db="EMBL/GenBank/DDBJ databases">
        <authorList>
            <consortium name="Wellcome Sanger Institute Data Sharing"/>
        </authorList>
    </citation>
    <scope>NUCLEOTIDE SEQUENCE [LARGE SCALE GENOMIC DNA]</scope>
</reference>
<evidence type="ECO:0000256" key="4">
    <source>
        <dbReference type="ARBA" id="ARBA00022763"/>
    </source>
</evidence>
<dbReference type="GO" id="GO:0006281">
    <property type="term" value="P:DNA repair"/>
    <property type="evidence" value="ECO:0007669"/>
    <property type="project" value="UniProtKB-UniRule"/>
</dbReference>
<evidence type="ECO:0000259" key="12">
    <source>
        <dbReference type="Pfam" id="PF15412"/>
    </source>
</evidence>
<organism evidence="13 14">
    <name type="scientific">Anabas testudineus</name>
    <name type="common">Climbing perch</name>
    <name type="synonym">Anthias testudineus</name>
    <dbReference type="NCBI Taxonomy" id="64144"/>
    <lineage>
        <taxon>Eukaryota</taxon>
        <taxon>Metazoa</taxon>
        <taxon>Chordata</taxon>
        <taxon>Craniata</taxon>
        <taxon>Vertebrata</taxon>
        <taxon>Euteleostomi</taxon>
        <taxon>Actinopterygii</taxon>
        <taxon>Neopterygii</taxon>
        <taxon>Teleostei</taxon>
        <taxon>Neoteleostei</taxon>
        <taxon>Acanthomorphata</taxon>
        <taxon>Anabantaria</taxon>
        <taxon>Anabantiformes</taxon>
        <taxon>Anabantoidei</taxon>
        <taxon>Anabantidae</taxon>
        <taxon>Anabas</taxon>
    </lineage>
</organism>
<keyword evidence="7 9" id="KW-0234">DNA repair</keyword>
<keyword evidence="6 9" id="KW-0233">DNA recombination</keyword>
<keyword evidence="5" id="KW-0158">Chromosome</keyword>
<reference evidence="13" key="2">
    <citation type="submission" date="2025-08" db="UniProtKB">
        <authorList>
            <consortium name="Ensembl"/>
        </authorList>
    </citation>
    <scope>IDENTIFICATION</scope>
</reference>
<dbReference type="InterPro" id="IPR029225">
    <property type="entry name" value="Nse4_Nse3-bd"/>
</dbReference>
<evidence type="ECO:0000256" key="8">
    <source>
        <dbReference type="ARBA" id="ARBA00023242"/>
    </source>
</evidence>
<dbReference type="GO" id="GO:0000781">
    <property type="term" value="C:chromosome, telomeric region"/>
    <property type="evidence" value="ECO:0007669"/>
    <property type="project" value="UniProtKB-SubCell"/>
</dbReference>
<dbReference type="PANTHER" id="PTHR16140:SF0">
    <property type="entry name" value="NON-STRUCTURAL MAINTENANCE OF CHROMOSOMES ELEMENT 4"/>
    <property type="match status" value="1"/>
</dbReference>
<reference evidence="13" key="3">
    <citation type="submission" date="2025-09" db="UniProtKB">
        <authorList>
            <consortium name="Ensembl"/>
        </authorList>
    </citation>
    <scope>IDENTIFICATION</scope>
</reference>
<evidence type="ECO:0000256" key="9">
    <source>
        <dbReference type="RuleBase" id="RU365071"/>
    </source>
</evidence>
<dbReference type="Pfam" id="PF08743">
    <property type="entry name" value="Nse4_C"/>
    <property type="match status" value="1"/>
</dbReference>
<comment type="subunit">
    <text evidence="9">Component of the SMC5-SMC6 complex.</text>
</comment>
<dbReference type="GeneTree" id="ENSGT00940000165188"/>
<evidence type="ECO:0000313" key="13">
    <source>
        <dbReference type="Ensembl" id="ENSATEP00000044652.1"/>
    </source>
</evidence>
<dbReference type="GO" id="GO:0006310">
    <property type="term" value="P:DNA recombination"/>
    <property type="evidence" value="ECO:0007669"/>
    <property type="project" value="UniProtKB-UniRule"/>
</dbReference>
<evidence type="ECO:0000256" key="5">
    <source>
        <dbReference type="ARBA" id="ARBA00022895"/>
    </source>
</evidence>
<dbReference type="PANTHER" id="PTHR16140">
    <property type="entry name" value="NON-STRUCTURAL MAINTENANCE OF CHROMOSOMES ELEMENT 4"/>
    <property type="match status" value="1"/>
</dbReference>
<dbReference type="GO" id="GO:0005634">
    <property type="term" value="C:nucleus"/>
    <property type="evidence" value="ECO:0007669"/>
    <property type="project" value="UniProtKB-SubCell"/>
</dbReference>
<accession>A0A7N6ACQ0</accession>
<keyword evidence="4 9" id="KW-0227">DNA damage</keyword>
<dbReference type="InterPro" id="IPR014854">
    <property type="entry name" value="Nse4_C"/>
</dbReference>
<name>A0A7N6ACQ0_ANATE</name>
<evidence type="ECO:0000313" key="14">
    <source>
        <dbReference type="Proteomes" id="UP000265040"/>
    </source>
</evidence>
<feature type="domain" description="Nse4/EID protein Nse3/MAGE-binding" evidence="12">
    <location>
        <begin position="107"/>
        <end position="156"/>
    </location>
</feature>
<dbReference type="Ensembl" id="ENSATET00000040902.2">
    <property type="protein sequence ID" value="ENSATEP00000044652.1"/>
    <property type="gene ID" value="ENSATEG00000017351.3"/>
</dbReference>
<feature type="region of interest" description="Disordered" evidence="10">
    <location>
        <begin position="198"/>
        <end position="218"/>
    </location>
</feature>
<dbReference type="GO" id="GO:0030915">
    <property type="term" value="C:Smc5-Smc6 complex"/>
    <property type="evidence" value="ECO:0007669"/>
    <property type="project" value="UniProtKB-UniRule"/>
</dbReference>
<evidence type="ECO:0000256" key="3">
    <source>
        <dbReference type="ARBA" id="ARBA00008997"/>
    </source>
</evidence>
<evidence type="ECO:0000256" key="10">
    <source>
        <dbReference type="SAM" id="MobiDB-lite"/>
    </source>
</evidence>
<evidence type="ECO:0000256" key="2">
    <source>
        <dbReference type="ARBA" id="ARBA00004574"/>
    </source>
</evidence>
<feature type="domain" description="Non-structural maintenance of chromosome element 4 C-terminal" evidence="11">
    <location>
        <begin position="259"/>
        <end position="305"/>
    </location>
</feature>